<dbReference type="SUPFAM" id="SSF56112">
    <property type="entry name" value="Protein kinase-like (PK-like)"/>
    <property type="match status" value="1"/>
</dbReference>
<protein>
    <recommendedName>
        <fullName evidence="1">CHK kinase-like domain-containing protein</fullName>
    </recommendedName>
</protein>
<evidence type="ECO:0000259" key="1">
    <source>
        <dbReference type="SMART" id="SM00587"/>
    </source>
</evidence>
<dbReference type="InterPro" id="IPR015897">
    <property type="entry name" value="CHK_kinase-like"/>
</dbReference>
<organism evidence="2 3">
    <name type="scientific">Chlorella vulgaris</name>
    <name type="common">Green alga</name>
    <dbReference type="NCBI Taxonomy" id="3077"/>
    <lineage>
        <taxon>Eukaryota</taxon>
        <taxon>Viridiplantae</taxon>
        <taxon>Chlorophyta</taxon>
        <taxon>core chlorophytes</taxon>
        <taxon>Trebouxiophyceae</taxon>
        <taxon>Chlorellales</taxon>
        <taxon>Chlorellaceae</taxon>
        <taxon>Chlorella clade</taxon>
        <taxon>Chlorella</taxon>
    </lineage>
</organism>
<name>A0A9D4Z1C8_CHLVU</name>
<reference evidence="2" key="1">
    <citation type="journal article" date="2019" name="Plant J.">
        <title>Chlorella vulgaris genome assembly and annotation reveals the molecular basis for metabolic acclimation to high light conditions.</title>
        <authorList>
            <person name="Cecchin M."/>
            <person name="Marcolungo L."/>
            <person name="Rossato M."/>
            <person name="Girolomoni L."/>
            <person name="Cosentino E."/>
            <person name="Cuine S."/>
            <person name="Li-Beisson Y."/>
            <person name="Delledonne M."/>
            <person name="Ballottari M."/>
        </authorList>
    </citation>
    <scope>NUCLEOTIDE SEQUENCE</scope>
    <source>
        <strain evidence="2">211/11P</strain>
    </source>
</reference>
<proteinExistence type="predicted"/>
<reference evidence="2" key="2">
    <citation type="submission" date="2020-11" db="EMBL/GenBank/DDBJ databases">
        <authorList>
            <person name="Cecchin M."/>
            <person name="Marcolungo L."/>
            <person name="Rossato M."/>
            <person name="Girolomoni L."/>
            <person name="Cosentino E."/>
            <person name="Cuine S."/>
            <person name="Li-Beisson Y."/>
            <person name="Delledonne M."/>
            <person name="Ballottari M."/>
        </authorList>
    </citation>
    <scope>NUCLEOTIDE SEQUENCE</scope>
    <source>
        <strain evidence="2">211/11P</strain>
        <tissue evidence="2">Whole cell</tissue>
    </source>
</reference>
<keyword evidence="3" id="KW-1185">Reference proteome</keyword>
<evidence type="ECO:0000313" key="3">
    <source>
        <dbReference type="Proteomes" id="UP001055712"/>
    </source>
</evidence>
<feature type="domain" description="CHK kinase-like" evidence="1">
    <location>
        <begin position="128"/>
        <end position="293"/>
    </location>
</feature>
<dbReference type="PANTHER" id="PTHR11012:SF30">
    <property type="entry name" value="PROTEIN KINASE-LIKE DOMAIN-CONTAINING"/>
    <property type="match status" value="1"/>
</dbReference>
<dbReference type="Gene3D" id="3.90.1200.10">
    <property type="match status" value="1"/>
</dbReference>
<dbReference type="EMBL" id="SIDB01000002">
    <property type="protein sequence ID" value="KAI3436828.1"/>
    <property type="molecule type" value="Genomic_DNA"/>
</dbReference>
<dbReference type="InterPro" id="IPR004119">
    <property type="entry name" value="EcKL"/>
</dbReference>
<dbReference type="InterPro" id="IPR011009">
    <property type="entry name" value="Kinase-like_dom_sf"/>
</dbReference>
<dbReference type="OrthoDB" id="411145at2759"/>
<sequence>MRSARPPGGGGTAVERAAQSVLSSFSSSTVLKAREVASLWAGYGTITEVRTDDKQQPALIIKHVAPPPGSGVSHQRKLQSYIIEAAFYQRVVPHLPRTGSPCCHVPECVGVHSSLDAAADQEAGEVHLVMGDLRSRFPSQCSGLDEQQAKAALLWLAAFHAACWGADAQGLGLWRDGCYWHLETRLEELEDIGHDWRQLKAAAHEVDRRLRDTPFRTLTHGDFKTANLLFGSGGGSNGGLECAAYDFQYVGGGTGLKDVVYLFVSGLSGRVLQQQEEALLRFYHTQLLEGLRATALSGDSGSGTSIADPTAVAAAIEQYTFEAMMGDYKLALVDYVRFMAGWGFWGQSKWAATKARQFMIELGLDT</sequence>
<gene>
    <name evidence="2" type="ORF">D9Q98_006238</name>
</gene>
<comment type="caution">
    <text evidence="2">The sequence shown here is derived from an EMBL/GenBank/DDBJ whole genome shotgun (WGS) entry which is preliminary data.</text>
</comment>
<accession>A0A9D4Z1C8</accession>
<dbReference type="SMART" id="SM00587">
    <property type="entry name" value="CHK"/>
    <property type="match status" value="1"/>
</dbReference>
<dbReference type="PANTHER" id="PTHR11012">
    <property type="entry name" value="PROTEIN KINASE-LIKE DOMAIN-CONTAINING"/>
    <property type="match status" value="1"/>
</dbReference>
<evidence type="ECO:0000313" key="2">
    <source>
        <dbReference type="EMBL" id="KAI3436828.1"/>
    </source>
</evidence>
<dbReference type="Pfam" id="PF02958">
    <property type="entry name" value="EcKL"/>
    <property type="match status" value="2"/>
</dbReference>
<dbReference type="AlphaFoldDB" id="A0A9D4Z1C8"/>
<dbReference type="Proteomes" id="UP001055712">
    <property type="component" value="Unassembled WGS sequence"/>
</dbReference>